<dbReference type="RefSeq" id="XP_060407857.1">
    <property type="nucleotide sequence ID" value="XM_060565062.1"/>
</dbReference>
<dbReference type="Proteomes" id="UP001230504">
    <property type="component" value="Unassembled WGS sequence"/>
</dbReference>
<protein>
    <recommendedName>
        <fullName evidence="5">Ubiquitin-like protease family profile domain-containing protein</fullName>
    </recommendedName>
</protein>
<dbReference type="Pfam" id="PF02902">
    <property type="entry name" value="Peptidase_C48"/>
    <property type="match status" value="1"/>
</dbReference>
<proteinExistence type="inferred from homology"/>
<dbReference type="AlphaFoldDB" id="A0AAD8UYG5"/>
<dbReference type="PROSITE" id="PS50600">
    <property type="entry name" value="ULP_PROTEASE"/>
    <property type="match status" value="1"/>
</dbReference>
<dbReference type="SUPFAM" id="SSF54001">
    <property type="entry name" value="Cysteine proteinases"/>
    <property type="match status" value="1"/>
</dbReference>
<evidence type="ECO:0000313" key="6">
    <source>
        <dbReference type="EMBL" id="KAK1569642.1"/>
    </source>
</evidence>
<dbReference type="InterPro" id="IPR003653">
    <property type="entry name" value="Peptidase_C48_C"/>
</dbReference>
<dbReference type="InterPro" id="IPR038765">
    <property type="entry name" value="Papain-like_cys_pep_sf"/>
</dbReference>
<evidence type="ECO:0000256" key="3">
    <source>
        <dbReference type="ARBA" id="ARBA00022801"/>
    </source>
</evidence>
<feature type="compositionally biased region" description="Basic residues" evidence="4">
    <location>
        <begin position="1"/>
        <end position="10"/>
    </location>
</feature>
<dbReference type="GO" id="GO:0019783">
    <property type="term" value="F:ubiquitin-like protein peptidase activity"/>
    <property type="evidence" value="ECO:0007669"/>
    <property type="project" value="UniProtKB-ARBA"/>
</dbReference>
<comment type="caution">
    <text evidence="6">The sequence shown here is derived from an EMBL/GenBank/DDBJ whole genome shotgun (WGS) entry which is preliminary data.</text>
</comment>
<dbReference type="Gene3D" id="3.40.395.10">
    <property type="entry name" value="Adenoviral Proteinase, Chain A"/>
    <property type="match status" value="1"/>
</dbReference>
<evidence type="ECO:0000313" key="7">
    <source>
        <dbReference type="Proteomes" id="UP001230504"/>
    </source>
</evidence>
<dbReference type="EMBL" id="JAHLJV010000127">
    <property type="protein sequence ID" value="KAK1569642.1"/>
    <property type="molecule type" value="Genomic_DNA"/>
</dbReference>
<gene>
    <name evidence="6" type="ORF">LY79DRAFT_707871</name>
</gene>
<dbReference type="GO" id="GO:0008234">
    <property type="term" value="F:cysteine-type peptidase activity"/>
    <property type="evidence" value="ECO:0007669"/>
    <property type="project" value="InterPro"/>
</dbReference>
<evidence type="ECO:0000259" key="5">
    <source>
        <dbReference type="PROSITE" id="PS50600"/>
    </source>
</evidence>
<keyword evidence="3" id="KW-0378">Hydrolase</keyword>
<comment type="similarity">
    <text evidence="1">Belongs to the peptidase C48 family.</text>
</comment>
<feature type="domain" description="Ubiquitin-like protease family profile" evidence="5">
    <location>
        <begin position="80"/>
        <end position="249"/>
    </location>
</feature>
<name>A0AAD8UYG5_9PEZI</name>
<evidence type="ECO:0000256" key="2">
    <source>
        <dbReference type="ARBA" id="ARBA00022670"/>
    </source>
</evidence>
<sequence>MSNPQKHKIQRQSDARRSAQLQDGGVTPHLFRACLRSDGNRRSVALPRAPARASVKPEDGKPGSPEAASTKKDEPAPSPIDLTEQDVDAILDNKSHEDHEARLRVFEPGMWLNDDAIDVILRDFSARNLRFGRVGSTESTILQRSQSERIPAALRKRFRSLAMTDLWLMPVCDSGHWVLFVGHGMDTIDYFDSLLVNGYKTRMVAVLNDFLRCVWGTDVALPEPRTAMCPQQPNGFDCGLHVLRNADIVTRHPGSHHIIPFLPNELRAYYKAVYQSLL</sequence>
<accession>A0AAD8UYG5</accession>
<evidence type="ECO:0000256" key="4">
    <source>
        <dbReference type="SAM" id="MobiDB-lite"/>
    </source>
</evidence>
<keyword evidence="2" id="KW-0645">Protease</keyword>
<dbReference type="GO" id="GO:0006508">
    <property type="term" value="P:proteolysis"/>
    <property type="evidence" value="ECO:0007669"/>
    <property type="project" value="UniProtKB-KW"/>
</dbReference>
<organism evidence="6 7">
    <name type="scientific">Colletotrichum navitas</name>
    <dbReference type="NCBI Taxonomy" id="681940"/>
    <lineage>
        <taxon>Eukaryota</taxon>
        <taxon>Fungi</taxon>
        <taxon>Dikarya</taxon>
        <taxon>Ascomycota</taxon>
        <taxon>Pezizomycotina</taxon>
        <taxon>Sordariomycetes</taxon>
        <taxon>Hypocreomycetidae</taxon>
        <taxon>Glomerellales</taxon>
        <taxon>Glomerellaceae</taxon>
        <taxon>Colletotrichum</taxon>
        <taxon>Colletotrichum graminicola species complex</taxon>
    </lineage>
</organism>
<evidence type="ECO:0000256" key="1">
    <source>
        <dbReference type="ARBA" id="ARBA00005234"/>
    </source>
</evidence>
<dbReference type="GeneID" id="85449302"/>
<feature type="region of interest" description="Disordered" evidence="4">
    <location>
        <begin position="1"/>
        <end position="81"/>
    </location>
</feature>
<keyword evidence="7" id="KW-1185">Reference proteome</keyword>
<reference evidence="6" key="1">
    <citation type="submission" date="2021-06" db="EMBL/GenBank/DDBJ databases">
        <title>Comparative genomics, transcriptomics and evolutionary studies reveal genomic signatures of adaptation to plant cell wall in hemibiotrophic fungi.</title>
        <authorList>
            <consortium name="DOE Joint Genome Institute"/>
            <person name="Baroncelli R."/>
            <person name="Diaz J.F."/>
            <person name="Benocci T."/>
            <person name="Peng M."/>
            <person name="Battaglia E."/>
            <person name="Haridas S."/>
            <person name="Andreopoulos W."/>
            <person name="Labutti K."/>
            <person name="Pangilinan J."/>
            <person name="Floch G.L."/>
            <person name="Makela M.R."/>
            <person name="Henrissat B."/>
            <person name="Grigoriev I.V."/>
            <person name="Crouch J.A."/>
            <person name="De Vries R.P."/>
            <person name="Sukno S.A."/>
            <person name="Thon M.R."/>
        </authorList>
    </citation>
    <scope>NUCLEOTIDE SEQUENCE</scope>
    <source>
        <strain evidence="6">CBS 125086</strain>
    </source>
</reference>